<feature type="domain" description="Metallo-beta-lactamase" evidence="1">
    <location>
        <begin position="19"/>
        <end position="209"/>
    </location>
</feature>
<dbReference type="InterPro" id="IPR036866">
    <property type="entry name" value="RibonucZ/Hydroxyglut_hydro"/>
</dbReference>
<dbReference type="PANTHER" id="PTHR42951">
    <property type="entry name" value="METALLO-BETA-LACTAMASE DOMAIN-CONTAINING"/>
    <property type="match status" value="1"/>
</dbReference>
<evidence type="ECO:0000313" key="2">
    <source>
        <dbReference type="EMBL" id="GIJ02898.1"/>
    </source>
</evidence>
<dbReference type="InterPro" id="IPR001279">
    <property type="entry name" value="Metallo-B-lactamas"/>
</dbReference>
<dbReference type="Pfam" id="PF00753">
    <property type="entry name" value="Lactamase_B"/>
    <property type="match status" value="1"/>
</dbReference>
<gene>
    <name evidence="2" type="ORF">Sya03_22500</name>
</gene>
<dbReference type="Proteomes" id="UP000652013">
    <property type="component" value="Unassembled WGS sequence"/>
</dbReference>
<dbReference type="Gene3D" id="3.60.15.10">
    <property type="entry name" value="Ribonuclease Z/Hydroxyacylglutathione hydrolase-like"/>
    <property type="match status" value="1"/>
</dbReference>
<dbReference type="PANTHER" id="PTHR42951:SF17">
    <property type="entry name" value="METALLO-BETA-LACTAMASE DOMAIN-CONTAINING PROTEIN"/>
    <property type="match status" value="1"/>
</dbReference>
<comment type="caution">
    <text evidence="2">The sequence shown here is derived from an EMBL/GenBank/DDBJ whole genome shotgun (WGS) entry which is preliminary data.</text>
</comment>
<accession>A0A8J3Y6W4</accession>
<dbReference type="AlphaFoldDB" id="A0A8J3Y6W4"/>
<dbReference type="SUPFAM" id="SSF56281">
    <property type="entry name" value="Metallo-hydrolase/oxidoreductase"/>
    <property type="match status" value="1"/>
</dbReference>
<dbReference type="InterPro" id="IPR050855">
    <property type="entry name" value="NDM-1-like"/>
</dbReference>
<reference evidence="2" key="1">
    <citation type="submission" date="2021-01" db="EMBL/GenBank/DDBJ databases">
        <title>Whole genome shotgun sequence of Spirilliplanes yamanashiensis NBRC 15828.</title>
        <authorList>
            <person name="Komaki H."/>
            <person name="Tamura T."/>
        </authorList>
    </citation>
    <scope>NUCLEOTIDE SEQUENCE</scope>
    <source>
        <strain evidence="2">NBRC 15828</strain>
    </source>
</reference>
<evidence type="ECO:0000313" key="3">
    <source>
        <dbReference type="Proteomes" id="UP000652013"/>
    </source>
</evidence>
<evidence type="ECO:0000259" key="1">
    <source>
        <dbReference type="SMART" id="SM00849"/>
    </source>
</evidence>
<sequence>MIGAMREVADGVVEVRIGYAHAHLIVVDDGVVLVDTGLPGRGHRIERALHGLRRQVGDVHTILLTHHHPDHTGGLADLRRRSGAAVVAHAADVPVVTGAERVTPTHPVVKLVGRIIGAAEPAPVDDVLTADGPTRVDGITAIHTPGHTAGHVSYLLDRSGGVLFAGDAAAGGRRRLGSTPAMVTADHAAARRSVARLAELDFDTAVFGHGPAVRGRAVDRFREYAARA</sequence>
<dbReference type="EMBL" id="BOOY01000016">
    <property type="protein sequence ID" value="GIJ02898.1"/>
    <property type="molecule type" value="Genomic_DNA"/>
</dbReference>
<protein>
    <submittedName>
        <fullName evidence="2">MBL fold metallo-hydrolase</fullName>
    </submittedName>
</protein>
<name>A0A8J3Y6W4_9ACTN</name>
<proteinExistence type="predicted"/>
<keyword evidence="3" id="KW-1185">Reference proteome</keyword>
<dbReference type="SMART" id="SM00849">
    <property type="entry name" value="Lactamase_B"/>
    <property type="match status" value="1"/>
</dbReference>
<organism evidence="2 3">
    <name type="scientific">Spirilliplanes yamanashiensis</name>
    <dbReference type="NCBI Taxonomy" id="42233"/>
    <lineage>
        <taxon>Bacteria</taxon>
        <taxon>Bacillati</taxon>
        <taxon>Actinomycetota</taxon>
        <taxon>Actinomycetes</taxon>
        <taxon>Micromonosporales</taxon>
        <taxon>Micromonosporaceae</taxon>
        <taxon>Spirilliplanes</taxon>
    </lineage>
</organism>